<dbReference type="InterPro" id="IPR012349">
    <property type="entry name" value="Split_barrel_FMN-bd"/>
</dbReference>
<dbReference type="InterPro" id="IPR050268">
    <property type="entry name" value="NADH-dep_flavin_reductase"/>
</dbReference>
<dbReference type="InterPro" id="IPR036388">
    <property type="entry name" value="WH-like_DNA-bd_sf"/>
</dbReference>
<evidence type="ECO:0000313" key="6">
    <source>
        <dbReference type="Proteomes" id="UP000176037"/>
    </source>
</evidence>
<evidence type="ECO:0000259" key="4">
    <source>
        <dbReference type="SMART" id="SM00903"/>
    </source>
</evidence>
<comment type="similarity">
    <text evidence="1">Belongs to the non-flavoprotein flavin reductase family.</text>
</comment>
<dbReference type="OrthoDB" id="9792858at2"/>
<dbReference type="InterPro" id="IPR002563">
    <property type="entry name" value="Flavin_Rdtase-like_dom"/>
</dbReference>
<proteinExistence type="inferred from homology"/>
<dbReference type="PANTHER" id="PTHR30466">
    <property type="entry name" value="FLAVIN REDUCTASE"/>
    <property type="match status" value="1"/>
</dbReference>
<dbReference type="STRING" id="1856405.BFC17_01700"/>
<name>A0A1E8FAQ9_9ALTE</name>
<dbReference type="SUPFAM" id="SSF46785">
    <property type="entry name" value="Winged helix' DNA-binding domain"/>
    <property type="match status" value="1"/>
</dbReference>
<dbReference type="GO" id="GO:0004497">
    <property type="term" value="F:monooxygenase activity"/>
    <property type="evidence" value="ECO:0007669"/>
    <property type="project" value="UniProtKB-KW"/>
</dbReference>
<dbReference type="Gene3D" id="2.30.110.10">
    <property type="entry name" value="Electron Transport, Fmn-binding Protein, Chain A"/>
    <property type="match status" value="1"/>
</dbReference>
<evidence type="ECO:0000313" key="5">
    <source>
        <dbReference type="EMBL" id="OFI33014.1"/>
    </source>
</evidence>
<reference evidence="5 6" key="1">
    <citation type="submission" date="2016-09" db="EMBL/GenBank/DDBJ databases">
        <title>Alteromonas lipolytica, a new species isolated from sea water.</title>
        <authorList>
            <person name="Wu Y.-H."/>
            <person name="Cheng H."/>
            <person name="Xu X.-W."/>
        </authorList>
    </citation>
    <scope>NUCLEOTIDE SEQUENCE [LARGE SCALE GENOMIC DNA]</scope>
    <source>
        <strain evidence="5 6">JW12</strain>
    </source>
</reference>
<feature type="domain" description="Flavin reductase like" evidence="4">
    <location>
        <begin position="15"/>
        <end position="159"/>
    </location>
</feature>
<dbReference type="PANTHER" id="PTHR30466:SF11">
    <property type="entry name" value="FLAVIN-DEPENDENT MONOOXYGENASE, REDUCTASE SUBUNIT HSAB"/>
    <property type="match status" value="1"/>
</dbReference>
<dbReference type="SMART" id="SM00347">
    <property type="entry name" value="HTH_MARR"/>
    <property type="match status" value="1"/>
</dbReference>
<feature type="domain" description="HTH marR-type" evidence="3">
    <location>
        <begin position="202"/>
        <end position="295"/>
    </location>
</feature>
<accession>A0A1E8FAQ9</accession>
<keyword evidence="2" id="KW-0560">Oxidoreductase</keyword>
<dbReference type="Gene3D" id="1.10.10.10">
    <property type="entry name" value="Winged helix-like DNA-binding domain superfamily/Winged helix DNA-binding domain"/>
    <property type="match status" value="1"/>
</dbReference>
<dbReference type="GO" id="GO:0010181">
    <property type="term" value="F:FMN binding"/>
    <property type="evidence" value="ECO:0007669"/>
    <property type="project" value="InterPro"/>
</dbReference>
<dbReference type="Proteomes" id="UP000176037">
    <property type="component" value="Unassembled WGS sequence"/>
</dbReference>
<dbReference type="SMART" id="SM00903">
    <property type="entry name" value="Flavin_Reduct"/>
    <property type="match status" value="1"/>
</dbReference>
<evidence type="ECO:0000256" key="1">
    <source>
        <dbReference type="ARBA" id="ARBA00008898"/>
    </source>
</evidence>
<dbReference type="GO" id="GO:0042602">
    <property type="term" value="F:riboflavin reductase (NADPH) activity"/>
    <property type="evidence" value="ECO:0007669"/>
    <property type="project" value="TreeGrafter"/>
</dbReference>
<gene>
    <name evidence="5" type="ORF">BFC17_01700</name>
</gene>
<dbReference type="SUPFAM" id="SSF50475">
    <property type="entry name" value="FMN-binding split barrel"/>
    <property type="match status" value="1"/>
</dbReference>
<organism evidence="5 6">
    <name type="scientific">Alteromonas lipolytica</name>
    <dbReference type="NCBI Taxonomy" id="1856405"/>
    <lineage>
        <taxon>Bacteria</taxon>
        <taxon>Pseudomonadati</taxon>
        <taxon>Pseudomonadota</taxon>
        <taxon>Gammaproteobacteria</taxon>
        <taxon>Alteromonadales</taxon>
        <taxon>Alteromonadaceae</taxon>
        <taxon>Alteromonas/Salinimonas group</taxon>
        <taxon>Alteromonas</taxon>
    </lineage>
</organism>
<dbReference type="EMBL" id="MJIC01000015">
    <property type="protein sequence ID" value="OFI33014.1"/>
    <property type="molecule type" value="Genomic_DNA"/>
</dbReference>
<dbReference type="GO" id="GO:0003700">
    <property type="term" value="F:DNA-binding transcription factor activity"/>
    <property type="evidence" value="ECO:0007669"/>
    <property type="project" value="InterPro"/>
</dbReference>
<dbReference type="Pfam" id="PF01613">
    <property type="entry name" value="Flavin_Reduct"/>
    <property type="match status" value="1"/>
</dbReference>
<keyword evidence="5" id="KW-0503">Monooxygenase</keyword>
<evidence type="ECO:0000259" key="3">
    <source>
        <dbReference type="SMART" id="SM00347"/>
    </source>
</evidence>
<dbReference type="RefSeq" id="WP_070177391.1">
    <property type="nucleotide sequence ID" value="NZ_BMJR01000002.1"/>
</dbReference>
<dbReference type="InterPro" id="IPR036390">
    <property type="entry name" value="WH_DNA-bd_sf"/>
</dbReference>
<dbReference type="InterPro" id="IPR000835">
    <property type="entry name" value="HTH_MarR-typ"/>
</dbReference>
<keyword evidence="6" id="KW-1185">Reference proteome</keyword>
<evidence type="ECO:0000256" key="2">
    <source>
        <dbReference type="ARBA" id="ARBA00023002"/>
    </source>
</evidence>
<dbReference type="AlphaFoldDB" id="A0A1E8FAQ9"/>
<sequence length="308" mass="34241">MLTTDIDPKIFRRALGQFPTGVTVITTTDSDKQPVGVTASSFNSVSMDPPLILWSIDKRSFSAKTFETAGYFAVHVLHEEQVAVSNRFASRGDDKFSGIEFSVNEQGCPLLADYAALFICKTWQTYDGGDHIIIVGEVTAYENVESATPLVFSRGSYAVTNQHPAMASDDKNTPSNSEFLHDYLLYLLNGTTTRYQHELYPKLMEKHGITPERWRIMTLLSAGQAQSFTELSELAMQPPEDLQVMLQTLSEQGWVAVADDAVTLTSEGLVQQTALKQTAKQHESGFMNNLSAEEEQLLKTMLRRLQGL</sequence>
<comment type="caution">
    <text evidence="5">The sequence shown here is derived from an EMBL/GenBank/DDBJ whole genome shotgun (WGS) entry which is preliminary data.</text>
</comment>
<protein>
    <submittedName>
        <fullName evidence="5">Nitrilotriacetate monooxygenase</fullName>
    </submittedName>
</protein>